<dbReference type="EMBL" id="LAZR01010625">
    <property type="protein sequence ID" value="KKM65973.1"/>
    <property type="molecule type" value="Genomic_DNA"/>
</dbReference>
<protein>
    <submittedName>
        <fullName evidence="1">Uncharacterized protein</fullName>
    </submittedName>
</protein>
<name>A0A0F9J8U8_9ZZZZ</name>
<organism evidence="1">
    <name type="scientific">marine sediment metagenome</name>
    <dbReference type="NCBI Taxonomy" id="412755"/>
    <lineage>
        <taxon>unclassified sequences</taxon>
        <taxon>metagenomes</taxon>
        <taxon>ecological metagenomes</taxon>
    </lineage>
</organism>
<sequence>MKVIYPDNIATISADEVNINFPISNVQNDHVKKVWKANSNDAVINMGVSSGSAVALFGSNATAVVVKTRIGGLGGQWDAAAQWHDGIGDAGADGAWNVESLTTESIKFDTLSTGQSALWCDYTDPGVGHTIEITLSSATGTTLEVGVIRAGTVRDFRDSEYGIREGFVDYSIQEELASGSWYYKKRDIVRTFGLILLEDRASDFYTFMHEVALLRGQQPLAWRLSENITDWQWIVYATFDGLPIGNHAYVNSSLIEINLKEVV</sequence>
<proteinExistence type="predicted"/>
<gene>
    <name evidence="1" type="ORF">LCGC14_1485920</name>
</gene>
<evidence type="ECO:0000313" key="1">
    <source>
        <dbReference type="EMBL" id="KKM65973.1"/>
    </source>
</evidence>
<dbReference type="AlphaFoldDB" id="A0A0F9J8U8"/>
<accession>A0A0F9J8U8</accession>
<reference evidence="1" key="1">
    <citation type="journal article" date="2015" name="Nature">
        <title>Complex archaea that bridge the gap between prokaryotes and eukaryotes.</title>
        <authorList>
            <person name="Spang A."/>
            <person name="Saw J.H."/>
            <person name="Jorgensen S.L."/>
            <person name="Zaremba-Niedzwiedzka K."/>
            <person name="Martijn J."/>
            <person name="Lind A.E."/>
            <person name="van Eijk R."/>
            <person name="Schleper C."/>
            <person name="Guy L."/>
            <person name="Ettema T.J."/>
        </authorList>
    </citation>
    <scope>NUCLEOTIDE SEQUENCE</scope>
</reference>
<comment type="caution">
    <text evidence="1">The sequence shown here is derived from an EMBL/GenBank/DDBJ whole genome shotgun (WGS) entry which is preliminary data.</text>
</comment>